<dbReference type="Pfam" id="PF04773">
    <property type="entry name" value="FecR"/>
    <property type="match status" value="1"/>
</dbReference>
<gene>
    <name evidence="4" type="ORF">SAMN05421747_101394</name>
</gene>
<organism evidence="4 5">
    <name type="scientific">Parapedobacter composti</name>
    <dbReference type="NCBI Taxonomy" id="623281"/>
    <lineage>
        <taxon>Bacteria</taxon>
        <taxon>Pseudomonadati</taxon>
        <taxon>Bacteroidota</taxon>
        <taxon>Sphingobacteriia</taxon>
        <taxon>Sphingobacteriales</taxon>
        <taxon>Sphingobacteriaceae</taxon>
        <taxon>Parapedobacter</taxon>
    </lineage>
</organism>
<keyword evidence="1" id="KW-1133">Transmembrane helix</keyword>
<feature type="domain" description="Protein FecR C-terminal" evidence="3">
    <location>
        <begin position="319"/>
        <end position="385"/>
    </location>
</feature>
<evidence type="ECO:0000256" key="1">
    <source>
        <dbReference type="SAM" id="Phobius"/>
    </source>
</evidence>
<dbReference type="GO" id="GO:0016989">
    <property type="term" value="F:sigma factor antagonist activity"/>
    <property type="evidence" value="ECO:0007669"/>
    <property type="project" value="TreeGrafter"/>
</dbReference>
<name>A0A1I1EDW9_9SPHI</name>
<evidence type="ECO:0000313" key="5">
    <source>
        <dbReference type="Proteomes" id="UP000199577"/>
    </source>
</evidence>
<dbReference type="InterPro" id="IPR012373">
    <property type="entry name" value="Ferrdict_sens_TM"/>
</dbReference>
<reference evidence="4 5" key="1">
    <citation type="submission" date="2016-10" db="EMBL/GenBank/DDBJ databases">
        <authorList>
            <person name="de Groot N.N."/>
        </authorList>
    </citation>
    <scope>NUCLEOTIDE SEQUENCE [LARGE SCALE GENOMIC DNA]</scope>
    <source>
        <strain evidence="4 5">DSM 22900</strain>
    </source>
</reference>
<dbReference type="Gene3D" id="3.55.50.30">
    <property type="match status" value="1"/>
</dbReference>
<proteinExistence type="predicted"/>
<accession>A0A1I1EDW9</accession>
<protein>
    <submittedName>
        <fullName evidence="4">FecR protein</fullName>
    </submittedName>
</protein>
<evidence type="ECO:0000259" key="3">
    <source>
        <dbReference type="Pfam" id="PF16344"/>
    </source>
</evidence>
<keyword evidence="1" id="KW-0472">Membrane</keyword>
<dbReference type="RefSeq" id="WP_090970479.1">
    <property type="nucleotide sequence ID" value="NZ_FOLL01000001.1"/>
</dbReference>
<evidence type="ECO:0000313" key="4">
    <source>
        <dbReference type="EMBL" id="SFB83150.1"/>
    </source>
</evidence>
<dbReference type="InterPro" id="IPR032508">
    <property type="entry name" value="FecR_C"/>
</dbReference>
<dbReference type="PANTHER" id="PTHR30273">
    <property type="entry name" value="PERIPLASMIC SIGNAL SENSOR AND SIGMA FACTOR ACTIVATOR FECR-RELATED"/>
    <property type="match status" value="1"/>
</dbReference>
<dbReference type="Proteomes" id="UP000199577">
    <property type="component" value="Unassembled WGS sequence"/>
</dbReference>
<feature type="transmembrane region" description="Helical" evidence="1">
    <location>
        <begin position="77"/>
        <end position="97"/>
    </location>
</feature>
<dbReference type="STRING" id="623281.SAMN05421747_101394"/>
<dbReference type="EMBL" id="FOLL01000001">
    <property type="protein sequence ID" value="SFB83150.1"/>
    <property type="molecule type" value="Genomic_DNA"/>
</dbReference>
<dbReference type="InterPro" id="IPR006860">
    <property type="entry name" value="FecR"/>
</dbReference>
<keyword evidence="1" id="KW-0812">Transmembrane</keyword>
<evidence type="ECO:0000259" key="2">
    <source>
        <dbReference type="Pfam" id="PF04773"/>
    </source>
</evidence>
<dbReference type="OrthoDB" id="1099963at2"/>
<dbReference type="Pfam" id="PF16344">
    <property type="entry name" value="FecR_C"/>
    <property type="match status" value="1"/>
</dbReference>
<dbReference type="AlphaFoldDB" id="A0A1I1EDW9"/>
<keyword evidence="5" id="KW-1185">Reference proteome</keyword>
<dbReference type="Gene3D" id="2.60.120.1440">
    <property type="match status" value="1"/>
</dbReference>
<dbReference type="PANTHER" id="PTHR30273:SF2">
    <property type="entry name" value="PROTEIN FECR"/>
    <property type="match status" value="1"/>
</dbReference>
<sequence length="388" mass="43151">MQKRQLKKLLNKYRRGIYSEADRTELENWYLYHARNQQGPLPDEQTIEEDLDEVWQRLPVHGRRAVVRGWTTIRRMAAAAVVVLAASISLLVLWMVVRSPQGNDAVSRYTAAAHEVYILLDDSIKVNLDSVNVGESVEYGAVRIRKTTDQTLIYEVVPPPAEAAAATPAVMNVVNVPKAKQYDVLLPDGSKVKLNSFSTIRFPSVFGVDKREVVLKGEAYFEVVRDAAKPFHVSAGDVDIKVLGTRFNVSAYDDEHHIKTTLLSGSVQVTAPQHTAGASASVSKILKPGQQATVSRQPGTFDVSPVNADEAIAWVDGFISFNNTDLEAIMRKVARWYDIEVVYDGSIPKRRFTGGISKKAPLNELLQVLGIYNIDYDMLGDKLIIKQD</sequence>
<feature type="domain" description="FecR protein" evidence="2">
    <location>
        <begin position="174"/>
        <end position="268"/>
    </location>
</feature>